<protein>
    <submittedName>
        <fullName evidence="1">Uncharacterized protein</fullName>
    </submittedName>
</protein>
<gene>
    <name evidence="1" type="ORF">METZ01_LOCUS482720</name>
</gene>
<dbReference type="Gene3D" id="3.40.50.150">
    <property type="entry name" value="Vaccinia Virus protein VP39"/>
    <property type="match status" value="1"/>
</dbReference>
<sequence length="62" mass="6974">MLTLVSEQLETYAVNHTQYHGELLQKLAEETNRTMDSPMMMSGTTVGNLLNTLVFATNSKRI</sequence>
<dbReference type="EMBL" id="UINC01207674">
    <property type="protein sequence ID" value="SVE29866.1"/>
    <property type="molecule type" value="Genomic_DNA"/>
</dbReference>
<feature type="non-terminal residue" evidence="1">
    <location>
        <position position="62"/>
    </location>
</feature>
<dbReference type="AlphaFoldDB" id="A0A383CBU6"/>
<accession>A0A383CBU6</accession>
<proteinExistence type="predicted"/>
<dbReference type="InterPro" id="IPR029063">
    <property type="entry name" value="SAM-dependent_MTases_sf"/>
</dbReference>
<reference evidence="1" key="1">
    <citation type="submission" date="2018-05" db="EMBL/GenBank/DDBJ databases">
        <authorList>
            <person name="Lanie J.A."/>
            <person name="Ng W.-L."/>
            <person name="Kazmierczak K.M."/>
            <person name="Andrzejewski T.M."/>
            <person name="Davidsen T.M."/>
            <person name="Wayne K.J."/>
            <person name="Tettelin H."/>
            <person name="Glass J.I."/>
            <person name="Rusch D."/>
            <person name="Podicherti R."/>
            <person name="Tsui H.-C.T."/>
            <person name="Winkler M.E."/>
        </authorList>
    </citation>
    <scope>NUCLEOTIDE SEQUENCE</scope>
</reference>
<organism evidence="1">
    <name type="scientific">marine metagenome</name>
    <dbReference type="NCBI Taxonomy" id="408172"/>
    <lineage>
        <taxon>unclassified sequences</taxon>
        <taxon>metagenomes</taxon>
        <taxon>ecological metagenomes</taxon>
    </lineage>
</organism>
<evidence type="ECO:0000313" key="1">
    <source>
        <dbReference type="EMBL" id="SVE29866.1"/>
    </source>
</evidence>
<name>A0A383CBU6_9ZZZZ</name>